<proteinExistence type="predicted"/>
<dbReference type="Proteomes" id="UP000887564">
    <property type="component" value="Unplaced"/>
</dbReference>
<name>A0A914RK60_PAREQ</name>
<protein>
    <submittedName>
        <fullName evidence="3">Uncharacterized protein</fullName>
    </submittedName>
</protein>
<accession>A0A914RK60</accession>
<keyword evidence="2" id="KW-1185">Reference proteome</keyword>
<feature type="region of interest" description="Disordered" evidence="1">
    <location>
        <begin position="1"/>
        <end position="21"/>
    </location>
</feature>
<evidence type="ECO:0000313" key="3">
    <source>
        <dbReference type="WBParaSite" id="PEQ_0000667601-mRNA-1"/>
    </source>
</evidence>
<dbReference type="WBParaSite" id="PEQ_0000667601-mRNA-1">
    <property type="protein sequence ID" value="PEQ_0000667601-mRNA-1"/>
    <property type="gene ID" value="PEQ_0000667601"/>
</dbReference>
<sequence length="51" mass="5655">MDADGKLSSTESVEEHNPLKRPLAIDRNPVMMKYSAQVCVSLFSMSAERGK</sequence>
<reference evidence="3" key="1">
    <citation type="submission" date="2022-11" db="UniProtKB">
        <authorList>
            <consortium name="WormBaseParasite"/>
        </authorList>
    </citation>
    <scope>IDENTIFICATION</scope>
</reference>
<organism evidence="2 3">
    <name type="scientific">Parascaris equorum</name>
    <name type="common">Equine roundworm</name>
    <dbReference type="NCBI Taxonomy" id="6256"/>
    <lineage>
        <taxon>Eukaryota</taxon>
        <taxon>Metazoa</taxon>
        <taxon>Ecdysozoa</taxon>
        <taxon>Nematoda</taxon>
        <taxon>Chromadorea</taxon>
        <taxon>Rhabditida</taxon>
        <taxon>Spirurina</taxon>
        <taxon>Ascaridomorpha</taxon>
        <taxon>Ascaridoidea</taxon>
        <taxon>Ascarididae</taxon>
        <taxon>Parascaris</taxon>
    </lineage>
</organism>
<dbReference type="AlphaFoldDB" id="A0A914RK60"/>
<evidence type="ECO:0000256" key="1">
    <source>
        <dbReference type="SAM" id="MobiDB-lite"/>
    </source>
</evidence>
<evidence type="ECO:0000313" key="2">
    <source>
        <dbReference type="Proteomes" id="UP000887564"/>
    </source>
</evidence>